<protein>
    <submittedName>
        <fullName evidence="7">Type VII secretion protein EssC</fullName>
    </submittedName>
</protein>
<reference evidence="7" key="2">
    <citation type="submission" date="2023-06" db="EMBL/GenBank/DDBJ databases">
        <authorList>
            <person name="Zeman M."/>
            <person name="Kubasova T."/>
            <person name="Jahodarova E."/>
            <person name="Nykrynova M."/>
            <person name="Rychlik I."/>
        </authorList>
    </citation>
    <scope>NUCLEOTIDE SEQUENCE</scope>
    <source>
        <strain evidence="7">ET39</strain>
    </source>
</reference>
<evidence type="ECO:0000259" key="6">
    <source>
        <dbReference type="PROSITE" id="PS50901"/>
    </source>
</evidence>
<dbReference type="CDD" id="cd00060">
    <property type="entry name" value="FHA"/>
    <property type="match status" value="1"/>
</dbReference>
<dbReference type="PROSITE" id="PS50901">
    <property type="entry name" value="FTSK"/>
    <property type="match status" value="2"/>
</dbReference>
<dbReference type="SUPFAM" id="SSF49879">
    <property type="entry name" value="SMAD/FHA domain"/>
    <property type="match status" value="1"/>
</dbReference>
<keyword evidence="3 4" id="KW-0067">ATP-binding</keyword>
<dbReference type="RefSeq" id="WP_289607492.1">
    <property type="nucleotide sequence ID" value="NZ_JAUDCG010000017.1"/>
</dbReference>
<dbReference type="PANTHER" id="PTHR22683">
    <property type="entry name" value="SPORULATION PROTEIN RELATED"/>
    <property type="match status" value="1"/>
</dbReference>
<keyword evidence="8" id="KW-1185">Reference proteome</keyword>
<accession>A0ABT7UBL3</accession>
<dbReference type="Pfam" id="PF01580">
    <property type="entry name" value="FtsK_SpoIIIE"/>
    <property type="match status" value="2"/>
</dbReference>
<dbReference type="InterPro" id="IPR023839">
    <property type="entry name" value="Firmicutes_EssC_C"/>
</dbReference>
<dbReference type="InterPro" id="IPR050206">
    <property type="entry name" value="FtsK/SpoIIIE/SftA"/>
</dbReference>
<evidence type="ECO:0000256" key="4">
    <source>
        <dbReference type="PROSITE-ProRule" id="PRU00289"/>
    </source>
</evidence>
<sequence>MIINLIKETQIFMLTLPHKIKGQYWLRDTDIQGRKRDLISIEAVNGDWIVKSNPLVSILNPDGTSVSNTVLKPGNFFLLKIAGHDERVVLFSEARDQSRQVFKKYLIEDTLVLNIGRSSSQDLCFENKFVSGSHASLSYDGEGWKIQDMGSTNGTYVNGYRISEEKLFPGDLVYIMGLQIVIGHQFLAMNDPDHLLKIQTQGLIDYVPQQIQKRHTQPVLPAREYFFRSPRFYRKIEHALIKIDTPPQPQKVDTVPLSLMLGPSITMGMTSAGTGLLSLSNVMASGGNVMQAMPTVLMSFSMLLGTVLWPILTKRYEKKQKLKNERKRQEKYLAYLDRTRDEIKRICKEQSDILEENLISPDVCGERIAETSVKLWERVIGQPDFLTLRIGRGDATLDGEVEYQKKQFVMEEDNLQDAMYALGAEPKELHDVPISVSLTDHTTVGIYGNDTQRKRLLKSLILQMIALHSYDELKLMLITDESESGEWDFIRPIPHFWSDDKTVRFFAVDLDEIKELSAYIEKNIIVRADRVNRASMSDTPYYVILCADKTLGEKCEGLRQLLKLKQDCSCSVVFAASQLRDLPKETKLILATETGGCRMFDREDTSGKAIPFVPDTLNEDRLGELAQKVANIELDISSYRYSMPTMLTFLEMFHVGKIDHLNSLTRWKENNPTITLQTPIGEDAHGEIFMLDLHERFHGPHGLIAGMTGSGKSEFIITYILSLAVNYHPDEVSFILIDYKGGGLAGAFEDPQRGIRLPHLAGTITNLDGAAVNRSLISIQSELRRRQKIFNEARKISNEGTMDIYKYQQLYRDKVVDEPIPHLFIISDEFAELKTQQPEFMEQLISAARIGRSLGIHLILATQKPSGVVDDQIWSNSRSRVCLKVQEKADSQEVIKCPDAAEISQTGRFYLQVGFNELFAYGQSAWCGADYVPGETVEKKVDHSIQVVDNLGRVMMNAKTTGQRQTKGNRIKQIIAVVQYLSNLAKEEHISVRSLWLDPIPAFIYVDELEKKYQTTTKPFLLDPVVGEYDDPFNQRQGVLTIPFSKDGNCLIYGSNGNGKTTLLTTLAYSLIRHHTARELNLYIMDFGSETLKVFEQAPQVGEVMVSADEEKIMNFLKMLQEEIESRKTVFSAYGGDFENYCRSGSDPLANIVVLLNNYSGFCEQFEDQQELFTQLTREGAKYGIYFALTASTTNAVRYKTQQNFKIMLTMQLNDASDYSIIVGKHDGLVPSRYKGRGLVALDRVYEFQSAHCCRTQDQQAYLREYCRNLRENADVYARAVPMLPDHVTYDLLRPAFTDLKSVPIGIKTEDQNIAALPLRSRVLFPVIAQDLSDLAPFTEAFTRLLSDVCNVTLWDSDKRLSHLQGSVIQKNFESEVISLFQDMVMRNNSYKDSGMDAAILENFDEKVFVIYGTKRLFEQLSEDGKEKFTLLIEKAESQYRIHFVLIDTISQYTGFCYSSWFKQHVNGSEGVWIGDGIANQNLLNISRLTAEMYDEIGNEHGWMVMKNRPQLVKLLTTQEMKEG</sequence>
<dbReference type="PANTHER" id="PTHR22683:SF1">
    <property type="entry name" value="TYPE VII SECRETION SYSTEM PROTEIN ESSC"/>
    <property type="match status" value="1"/>
</dbReference>
<evidence type="ECO:0000313" key="7">
    <source>
        <dbReference type="EMBL" id="MDM8157028.1"/>
    </source>
</evidence>
<evidence type="ECO:0000256" key="2">
    <source>
        <dbReference type="ARBA" id="ARBA00022741"/>
    </source>
</evidence>
<dbReference type="Gene3D" id="3.40.50.300">
    <property type="entry name" value="P-loop containing nucleotide triphosphate hydrolases"/>
    <property type="match status" value="2"/>
</dbReference>
<evidence type="ECO:0000259" key="5">
    <source>
        <dbReference type="PROSITE" id="PS50006"/>
    </source>
</evidence>
<evidence type="ECO:0000313" key="8">
    <source>
        <dbReference type="Proteomes" id="UP001529340"/>
    </source>
</evidence>
<dbReference type="InterPro" id="IPR027417">
    <property type="entry name" value="P-loop_NTPase"/>
</dbReference>
<dbReference type="CDD" id="cd01127">
    <property type="entry name" value="TrwB_TraG_TraD_VirD4"/>
    <property type="match status" value="1"/>
</dbReference>
<evidence type="ECO:0000256" key="3">
    <source>
        <dbReference type="ARBA" id="ARBA00022840"/>
    </source>
</evidence>
<organism evidence="7 8">
    <name type="scientific">Amedibacillus dolichus</name>
    <dbReference type="NCBI Taxonomy" id="31971"/>
    <lineage>
        <taxon>Bacteria</taxon>
        <taxon>Bacillati</taxon>
        <taxon>Bacillota</taxon>
        <taxon>Erysipelotrichia</taxon>
        <taxon>Erysipelotrichales</taxon>
        <taxon>Erysipelotrichaceae</taxon>
        <taxon>Amedibacillus</taxon>
    </lineage>
</organism>
<dbReference type="PROSITE" id="PS50006">
    <property type="entry name" value="FHA_DOMAIN"/>
    <property type="match status" value="1"/>
</dbReference>
<comment type="caution">
    <text evidence="7">The sequence shown here is derived from an EMBL/GenBank/DDBJ whole genome shotgun (WGS) entry which is preliminary data.</text>
</comment>
<evidence type="ECO:0000256" key="1">
    <source>
        <dbReference type="ARBA" id="ARBA00022737"/>
    </source>
</evidence>
<dbReference type="InterPro" id="IPR008984">
    <property type="entry name" value="SMAD_FHA_dom_sf"/>
</dbReference>
<dbReference type="SMART" id="SM00240">
    <property type="entry name" value="FHA"/>
    <property type="match status" value="1"/>
</dbReference>
<keyword evidence="2 4" id="KW-0547">Nucleotide-binding</keyword>
<dbReference type="EMBL" id="JAUDCG010000017">
    <property type="protein sequence ID" value="MDM8157028.1"/>
    <property type="molecule type" value="Genomic_DNA"/>
</dbReference>
<feature type="domain" description="FtsK" evidence="6">
    <location>
        <begin position="686"/>
        <end position="892"/>
    </location>
</feature>
<feature type="domain" description="FHA" evidence="5">
    <location>
        <begin position="113"/>
        <end position="162"/>
    </location>
</feature>
<gene>
    <name evidence="7" type="primary">essC</name>
    <name evidence="7" type="ORF">QUV96_05180</name>
</gene>
<feature type="binding site" evidence="4">
    <location>
        <begin position="1054"/>
        <end position="1061"/>
    </location>
    <ligand>
        <name>ATP</name>
        <dbReference type="ChEBI" id="CHEBI:30616"/>
    </ligand>
</feature>
<dbReference type="InterPro" id="IPR002543">
    <property type="entry name" value="FtsK_dom"/>
</dbReference>
<keyword evidence="1" id="KW-0677">Repeat</keyword>
<dbReference type="Pfam" id="PF00498">
    <property type="entry name" value="FHA"/>
    <property type="match status" value="1"/>
</dbReference>
<reference evidence="7" key="1">
    <citation type="submission" date="2023-06" db="EMBL/GenBank/DDBJ databases">
        <title>Identification and characterization of horizontal gene transfer across gut microbiota members of farm animals based on homology search.</title>
        <authorList>
            <person name="Schwarzerova J."/>
            <person name="Nykrynova M."/>
            <person name="Jureckova K."/>
            <person name="Cejkova D."/>
            <person name="Rychlik I."/>
        </authorList>
    </citation>
    <scope>NUCLEOTIDE SEQUENCE</scope>
    <source>
        <strain evidence="7">ET39</strain>
    </source>
</reference>
<dbReference type="Proteomes" id="UP001529340">
    <property type="component" value="Unassembled WGS sequence"/>
</dbReference>
<dbReference type="InterPro" id="IPR000253">
    <property type="entry name" value="FHA_dom"/>
</dbReference>
<dbReference type="Gene3D" id="2.60.200.20">
    <property type="match status" value="1"/>
</dbReference>
<feature type="binding site" evidence="4">
    <location>
        <begin position="706"/>
        <end position="713"/>
    </location>
    <ligand>
        <name>ATP</name>
        <dbReference type="ChEBI" id="CHEBI:30616"/>
    </ligand>
</feature>
<dbReference type="SUPFAM" id="SSF52540">
    <property type="entry name" value="P-loop containing nucleoside triphosphate hydrolases"/>
    <property type="match status" value="2"/>
</dbReference>
<proteinExistence type="predicted"/>
<name>A0ABT7UBL3_9FIRM</name>
<dbReference type="NCBIfam" id="TIGR03928">
    <property type="entry name" value="T7_EssCb_Firm"/>
    <property type="match status" value="1"/>
</dbReference>
<feature type="domain" description="FtsK" evidence="6">
    <location>
        <begin position="1036"/>
        <end position="1220"/>
    </location>
</feature>